<accession>A0A7U2HV51</accession>
<organism evidence="2 3">
    <name type="scientific">Phaeosphaeria nodorum (strain SN15 / ATCC MYA-4574 / FGSC 10173)</name>
    <name type="common">Glume blotch fungus</name>
    <name type="synonym">Parastagonospora nodorum</name>
    <dbReference type="NCBI Taxonomy" id="321614"/>
    <lineage>
        <taxon>Eukaryota</taxon>
        <taxon>Fungi</taxon>
        <taxon>Dikarya</taxon>
        <taxon>Ascomycota</taxon>
        <taxon>Pezizomycotina</taxon>
        <taxon>Dothideomycetes</taxon>
        <taxon>Pleosporomycetidae</taxon>
        <taxon>Pleosporales</taxon>
        <taxon>Pleosporineae</taxon>
        <taxon>Phaeosphaeriaceae</taxon>
        <taxon>Parastagonospora</taxon>
    </lineage>
</organism>
<sequence>MSAFQTQSWARNARWPASSEAHPCRQTIAHNIGLHVIVPGKAALQVASEPGSSRNTVSQGSSSCQNYNSQRVSISQHYLSHSSK</sequence>
<proteinExistence type="predicted"/>
<feature type="compositionally biased region" description="Polar residues" evidence="1">
    <location>
        <begin position="50"/>
        <end position="68"/>
    </location>
</feature>
<dbReference type="VEuPathDB" id="FungiDB:JI435_401360"/>
<reference evidence="3" key="1">
    <citation type="journal article" date="2021" name="BMC Genomics">
        <title>Chromosome-level genome assembly and manually-curated proteome of model necrotroph Parastagonospora nodorum Sn15 reveals a genome-wide trove of candidate effector homologs, and redundancy of virulence-related functions within an accessory chromosome.</title>
        <authorList>
            <person name="Bertazzoni S."/>
            <person name="Jones D.A.B."/>
            <person name="Phan H.T."/>
            <person name="Tan K.-C."/>
            <person name="Hane J.K."/>
        </authorList>
    </citation>
    <scope>NUCLEOTIDE SEQUENCE [LARGE SCALE GENOMIC DNA]</scope>
    <source>
        <strain evidence="3">SN15 / ATCC MYA-4574 / FGSC 10173)</strain>
    </source>
</reference>
<dbReference type="EMBL" id="CP069023">
    <property type="protein sequence ID" value="QRC91469.1"/>
    <property type="molecule type" value="Genomic_DNA"/>
</dbReference>
<dbReference type="Proteomes" id="UP000663193">
    <property type="component" value="Chromosome 1"/>
</dbReference>
<feature type="region of interest" description="Disordered" evidence="1">
    <location>
        <begin position="1"/>
        <end position="21"/>
    </location>
</feature>
<keyword evidence="3" id="KW-1185">Reference proteome</keyword>
<dbReference type="AlphaFoldDB" id="A0A7U2HV51"/>
<feature type="region of interest" description="Disordered" evidence="1">
    <location>
        <begin position="47"/>
        <end position="68"/>
    </location>
</feature>
<evidence type="ECO:0000256" key="1">
    <source>
        <dbReference type="SAM" id="MobiDB-lite"/>
    </source>
</evidence>
<feature type="compositionally biased region" description="Polar residues" evidence="1">
    <location>
        <begin position="1"/>
        <end position="10"/>
    </location>
</feature>
<gene>
    <name evidence="2" type="ORF">JI435_401360</name>
</gene>
<evidence type="ECO:0000313" key="2">
    <source>
        <dbReference type="EMBL" id="QRC91469.1"/>
    </source>
</evidence>
<name>A0A7U2HV51_PHANO</name>
<evidence type="ECO:0000313" key="3">
    <source>
        <dbReference type="Proteomes" id="UP000663193"/>
    </source>
</evidence>
<protein>
    <submittedName>
        <fullName evidence="2">Uncharacterized protein</fullName>
    </submittedName>
</protein>